<evidence type="ECO:0000256" key="4">
    <source>
        <dbReference type="PIRSR" id="PIRSR000102-3"/>
    </source>
</evidence>
<dbReference type="InterPro" id="IPR015955">
    <property type="entry name" value="Lactate_DH/Glyco_Ohase_4_C"/>
</dbReference>
<comment type="similarity">
    <text evidence="1">Belongs to the LDH/MDH superfamily. LDH family.</text>
</comment>
<dbReference type="PANTHER" id="PTHR43128:SF31">
    <property type="entry name" value="L-LACTATE DEHYDROGENASE"/>
    <property type="match status" value="1"/>
</dbReference>
<protein>
    <submittedName>
        <fullName evidence="8">L-2-hydroxyisocaproate dehydrogenase</fullName>
    </submittedName>
</protein>
<keyword evidence="2 5" id="KW-0560">Oxidoreductase</keyword>
<dbReference type="AlphaFoldDB" id="A0NKJ1"/>
<dbReference type="PRINTS" id="PR00086">
    <property type="entry name" value="LLDHDRGNASE"/>
</dbReference>
<dbReference type="PIRSF" id="PIRSF000102">
    <property type="entry name" value="Lac_mal_DH"/>
    <property type="match status" value="1"/>
</dbReference>
<comment type="caution">
    <text evidence="8">The sequence shown here is derived from an EMBL/GenBank/DDBJ whole genome shotgun (WGS) entry which is preliminary data.</text>
</comment>
<gene>
    <name evidence="8" type="primary">hdhL2</name>
    <name evidence="8" type="ORF">OENOO_63079</name>
</gene>
<dbReference type="HOGENOM" id="CLU_045401_1_2_9"/>
<evidence type="ECO:0000313" key="8">
    <source>
        <dbReference type="EMBL" id="EAV39044.1"/>
    </source>
</evidence>
<dbReference type="Gene3D" id="3.90.110.10">
    <property type="entry name" value="Lactate dehydrogenase/glycoside hydrolase, family 4, C-terminal"/>
    <property type="match status" value="1"/>
</dbReference>
<evidence type="ECO:0000313" key="9">
    <source>
        <dbReference type="Proteomes" id="UP000003346"/>
    </source>
</evidence>
<dbReference type="Pfam" id="PF02866">
    <property type="entry name" value="Ldh_1_C"/>
    <property type="match status" value="1"/>
</dbReference>
<evidence type="ECO:0000256" key="5">
    <source>
        <dbReference type="RuleBase" id="RU003369"/>
    </source>
</evidence>
<reference evidence="8 9" key="1">
    <citation type="submission" date="2006-11" db="EMBL/GenBank/DDBJ databases">
        <authorList>
            <consortium name="Laboratoire de Microbiologie (Universite Bourgogne)"/>
            <consortium name="GENOME Express"/>
            <consortium name="UMR Oenologie Ampelologie (Universite Bordeaux 2)"/>
            <person name="Guzzo J."/>
        </authorList>
    </citation>
    <scope>NUCLEOTIDE SEQUENCE [LARGE SCALE GENOMIC DNA]</scope>
    <source>
        <strain evidence="8 9">ATCC BAA-1163</strain>
    </source>
</reference>
<dbReference type="EMBL" id="AAUV01000058">
    <property type="protein sequence ID" value="EAV39044.1"/>
    <property type="molecule type" value="Genomic_DNA"/>
</dbReference>
<feature type="domain" description="Lactate/malate dehydrogenase N-terminal" evidence="6">
    <location>
        <begin position="18"/>
        <end position="159"/>
    </location>
</feature>
<proteinExistence type="inferred from homology"/>
<dbReference type="InterPro" id="IPR001557">
    <property type="entry name" value="L-lactate/malate_DH"/>
</dbReference>
<evidence type="ECO:0000259" key="7">
    <source>
        <dbReference type="Pfam" id="PF02866"/>
    </source>
</evidence>
<sequence length="328" mass="36303">MLRQLISTILLRVKMTRKIGILGCGHVGSTIAHQIIIEGITDTLVLIDPDRDKLSADLLDFQDAQVNLSYHTKLIANDYSALSDADVVISAFGNITKAWETPTDRFAEFPYTKKYVEEAAPRLKASAFKGVLIVVSNPCDVITSIFQKITELPKDQVIGTGTLLDSSRMKRATAAALKIDPRSVIGYSLGEHGNSQFVAWSTVRVLGKPIKKILKEGAYPNADLERIDHDSKMGGHIVFFGKHYTNYGISAAALRLLKAVLNDAHEELPVSNYYQPLDTYLGYPAIIGRKGIIEQLQLDLSVDERTKLKQSADFIKDKTKEALKNNTE</sequence>
<dbReference type="Gene3D" id="3.40.50.720">
    <property type="entry name" value="NAD(P)-binding Rossmann-like Domain"/>
    <property type="match status" value="1"/>
</dbReference>
<feature type="active site" description="Proton acceptor" evidence="3">
    <location>
        <position position="192"/>
    </location>
</feature>
<organism evidence="8 9">
    <name type="scientific">Oenococcus oeni ATCC BAA-1163</name>
    <dbReference type="NCBI Taxonomy" id="379360"/>
    <lineage>
        <taxon>Bacteria</taxon>
        <taxon>Bacillati</taxon>
        <taxon>Bacillota</taxon>
        <taxon>Bacilli</taxon>
        <taxon>Lactobacillales</taxon>
        <taxon>Lactobacillaceae</taxon>
        <taxon>Oenococcus</taxon>
    </lineage>
</organism>
<dbReference type="SUPFAM" id="SSF51735">
    <property type="entry name" value="NAD(P)-binding Rossmann-fold domains"/>
    <property type="match status" value="1"/>
</dbReference>
<dbReference type="GO" id="GO:0004459">
    <property type="term" value="F:L-lactate dehydrogenase (NAD+) activity"/>
    <property type="evidence" value="ECO:0007669"/>
    <property type="project" value="InterPro"/>
</dbReference>
<feature type="domain" description="Lactate/malate dehydrogenase C-terminal" evidence="7">
    <location>
        <begin position="162"/>
        <end position="324"/>
    </location>
</feature>
<dbReference type="Proteomes" id="UP000003346">
    <property type="component" value="Unassembled WGS sequence"/>
</dbReference>
<feature type="binding site" evidence="4">
    <location>
        <begin position="23"/>
        <end position="28"/>
    </location>
    <ligand>
        <name>NAD(+)</name>
        <dbReference type="ChEBI" id="CHEBI:57540"/>
    </ligand>
</feature>
<keyword evidence="4" id="KW-0520">NAD</keyword>
<evidence type="ECO:0000259" key="6">
    <source>
        <dbReference type="Pfam" id="PF00056"/>
    </source>
</evidence>
<dbReference type="CDD" id="cd05291">
    <property type="entry name" value="HicDH_like"/>
    <property type="match status" value="1"/>
</dbReference>
<feature type="binding site" evidence="4">
    <location>
        <begin position="135"/>
        <end position="137"/>
    </location>
    <ligand>
        <name>NAD(+)</name>
        <dbReference type="ChEBI" id="CHEBI:57540"/>
    </ligand>
</feature>
<accession>A0NKJ1</accession>
<name>A0NKJ1_OENOE</name>
<dbReference type="InterPro" id="IPR022383">
    <property type="entry name" value="Lactate/malate_DH_C"/>
</dbReference>
<dbReference type="PROSITE" id="PS00064">
    <property type="entry name" value="L_LDH"/>
    <property type="match status" value="1"/>
</dbReference>
<dbReference type="InterPro" id="IPR018177">
    <property type="entry name" value="L-lactate_DH_AS"/>
</dbReference>
<evidence type="ECO:0000256" key="1">
    <source>
        <dbReference type="ARBA" id="ARBA00006054"/>
    </source>
</evidence>
<dbReference type="GO" id="GO:0006089">
    <property type="term" value="P:lactate metabolic process"/>
    <property type="evidence" value="ECO:0007669"/>
    <property type="project" value="TreeGrafter"/>
</dbReference>
<dbReference type="PANTHER" id="PTHR43128">
    <property type="entry name" value="L-2-HYDROXYCARBOXYLATE DEHYDROGENASE (NAD(P)(+))"/>
    <property type="match status" value="1"/>
</dbReference>
<dbReference type="Pfam" id="PF00056">
    <property type="entry name" value="Ldh_1_N"/>
    <property type="match status" value="1"/>
</dbReference>
<dbReference type="SUPFAM" id="SSF56327">
    <property type="entry name" value="LDH C-terminal domain-like"/>
    <property type="match status" value="1"/>
</dbReference>
<evidence type="ECO:0000256" key="3">
    <source>
        <dbReference type="PIRSR" id="PIRSR000102-1"/>
    </source>
</evidence>
<dbReference type="InterPro" id="IPR001236">
    <property type="entry name" value="Lactate/malate_DH_N"/>
</dbReference>
<feature type="binding site" evidence="4">
    <location>
        <position position="48"/>
    </location>
    <ligand>
        <name>NAD(+)</name>
        <dbReference type="ChEBI" id="CHEBI:57540"/>
    </ligand>
</feature>
<dbReference type="InterPro" id="IPR036291">
    <property type="entry name" value="NAD(P)-bd_dom_sf"/>
</dbReference>
<evidence type="ECO:0000256" key="2">
    <source>
        <dbReference type="ARBA" id="ARBA00023002"/>
    </source>
</evidence>